<protein>
    <submittedName>
        <fullName evidence="1">Uncharacterized protein</fullName>
    </submittedName>
</protein>
<sequence length="52" mass="5472">MPAEEPKVATGIDYLHLVDNAHSNHLGQKINYAALADPPAEAVDLTDAAAEC</sequence>
<dbReference type="EMBL" id="BAABET010000017">
    <property type="protein sequence ID" value="GAA4339592.1"/>
    <property type="molecule type" value="Genomic_DNA"/>
</dbReference>
<dbReference type="Proteomes" id="UP001501115">
    <property type="component" value="Unassembled WGS sequence"/>
</dbReference>
<organism evidence="1 2">
    <name type="scientific">Streptomyces venetus</name>
    <dbReference type="NCBI Taxonomy" id="1701086"/>
    <lineage>
        <taxon>Bacteria</taxon>
        <taxon>Bacillati</taxon>
        <taxon>Actinomycetota</taxon>
        <taxon>Actinomycetes</taxon>
        <taxon>Kitasatosporales</taxon>
        <taxon>Streptomycetaceae</taxon>
        <taxon>Streptomyces</taxon>
    </lineage>
</organism>
<keyword evidence="2" id="KW-1185">Reference proteome</keyword>
<comment type="caution">
    <text evidence="1">The sequence shown here is derived from an EMBL/GenBank/DDBJ whole genome shotgun (WGS) entry which is preliminary data.</text>
</comment>
<proteinExistence type="predicted"/>
<evidence type="ECO:0000313" key="2">
    <source>
        <dbReference type="Proteomes" id="UP001501115"/>
    </source>
</evidence>
<accession>A0ABP8HHY7</accession>
<reference evidence="2" key="1">
    <citation type="journal article" date="2019" name="Int. J. Syst. Evol. Microbiol.">
        <title>The Global Catalogue of Microorganisms (GCM) 10K type strain sequencing project: providing services to taxonomists for standard genome sequencing and annotation.</title>
        <authorList>
            <consortium name="The Broad Institute Genomics Platform"/>
            <consortium name="The Broad Institute Genome Sequencing Center for Infectious Disease"/>
            <person name="Wu L."/>
            <person name="Ma J."/>
        </authorList>
    </citation>
    <scope>NUCLEOTIDE SEQUENCE [LARGE SCALE GENOMIC DNA]</scope>
    <source>
        <strain evidence="2">JCM 31290</strain>
    </source>
</reference>
<name>A0ABP8HHY7_9ACTN</name>
<gene>
    <name evidence="1" type="ORF">GCM10023086_74700</name>
</gene>
<evidence type="ECO:0000313" key="1">
    <source>
        <dbReference type="EMBL" id="GAA4339592.1"/>
    </source>
</evidence>